<gene>
    <name evidence="1" type="ORF">OFUS_LOCUS1522</name>
</gene>
<organism evidence="1 2">
    <name type="scientific">Owenia fusiformis</name>
    <name type="common">Polychaete worm</name>
    <dbReference type="NCBI Taxonomy" id="6347"/>
    <lineage>
        <taxon>Eukaryota</taxon>
        <taxon>Metazoa</taxon>
        <taxon>Spiralia</taxon>
        <taxon>Lophotrochozoa</taxon>
        <taxon>Annelida</taxon>
        <taxon>Polychaeta</taxon>
        <taxon>Sedentaria</taxon>
        <taxon>Canalipalpata</taxon>
        <taxon>Sabellida</taxon>
        <taxon>Oweniida</taxon>
        <taxon>Oweniidae</taxon>
        <taxon>Owenia</taxon>
    </lineage>
</organism>
<dbReference type="AlphaFoldDB" id="A0A8J1U8I4"/>
<proteinExistence type="predicted"/>
<evidence type="ECO:0000313" key="1">
    <source>
        <dbReference type="EMBL" id="CAH1773998.1"/>
    </source>
</evidence>
<dbReference type="Proteomes" id="UP000749559">
    <property type="component" value="Unassembled WGS sequence"/>
</dbReference>
<evidence type="ECO:0000313" key="2">
    <source>
        <dbReference type="Proteomes" id="UP000749559"/>
    </source>
</evidence>
<dbReference type="OrthoDB" id="5965452at2759"/>
<name>A0A8J1U8I4_OWEFU</name>
<reference evidence="1" key="1">
    <citation type="submission" date="2022-03" db="EMBL/GenBank/DDBJ databases">
        <authorList>
            <person name="Martin C."/>
        </authorList>
    </citation>
    <scope>NUCLEOTIDE SEQUENCE</scope>
</reference>
<dbReference type="EMBL" id="CAIIXF020000001">
    <property type="protein sequence ID" value="CAH1773998.1"/>
    <property type="molecule type" value="Genomic_DNA"/>
</dbReference>
<accession>A0A8J1U8I4</accession>
<protein>
    <submittedName>
        <fullName evidence="1">Uncharacterized protein</fullName>
    </submittedName>
</protein>
<keyword evidence="2" id="KW-1185">Reference proteome</keyword>
<comment type="caution">
    <text evidence="1">The sequence shown here is derived from an EMBL/GenBank/DDBJ whole genome shotgun (WGS) entry which is preliminary data.</text>
</comment>
<sequence length="312" mass="34948">MYSSGNFLTLPGLETNNMGLETHNMGSGNLVNGRLDPERNIFKRGLTSNGAYDATQRHFDSLDNLSDTESEFRKYNLPQTLITLPARFKNPKISQGGSLMTNDNSFEDNIVDNNNKEGEKLKGNATNTSNNDHFSIHPSAQPGSRIVQEHNQNGKCNGENGSSEDCTKDISLALQWLKQQVLMLKQQDKALARQFLDLGAQIHQLRGNDFFRQPQHRPSKSSEYQLTGSKLSRSFASLNDDNFFWAPSVGSLRPLGRTINENQASFFEFRSRATSMVSVVPSCTSPPHEKTKSFFDDEFTECINSLDESTHL</sequence>